<protein>
    <recommendedName>
        <fullName evidence="4">DUF4283 domain-containing protein</fullName>
    </recommendedName>
</protein>
<comment type="caution">
    <text evidence="2">The sequence shown here is derived from an EMBL/GenBank/DDBJ whole genome shotgun (WGS) entry which is preliminary data.</text>
</comment>
<name>A0A5C7HLF2_9ROSI</name>
<gene>
    <name evidence="2" type="ORF">EZV62_015650</name>
</gene>
<sequence length="311" mass="34304">MGTNELASLCENLSIKDEDNKIHQISEGVEQDGVKDIDHCLVGKRIETGFGKEGHGILIEALLFWRSQRVIEIPMESKECWGKFLRVKVLIDILKPLKRWMGHGINECSDVEAKKEDIEGPMSKFESWLRASHPHKVKFKSPSQSSGGSSVNERSSEDLRETEIKGTPIMELSSLVIQKGGSESLATAASRVAVEKPLEALPLKEKAGDDTLDRMCVDGPSSGPDVVGEIEAQVLIKPSSVEPSNHLGLLSTRLMSIQTEAHPKSPSKRAGFQVLEQETKLKAQINLKEKGKKWKKSSQRSTEKDKSMIGG</sequence>
<feature type="region of interest" description="Disordered" evidence="1">
    <location>
        <begin position="286"/>
        <end position="311"/>
    </location>
</feature>
<evidence type="ECO:0000256" key="1">
    <source>
        <dbReference type="SAM" id="MobiDB-lite"/>
    </source>
</evidence>
<evidence type="ECO:0000313" key="3">
    <source>
        <dbReference type="Proteomes" id="UP000323000"/>
    </source>
</evidence>
<feature type="region of interest" description="Disordered" evidence="1">
    <location>
        <begin position="135"/>
        <end position="164"/>
    </location>
</feature>
<accession>A0A5C7HLF2</accession>
<dbReference type="EMBL" id="VAHF01000007">
    <property type="protein sequence ID" value="TXG57821.1"/>
    <property type="molecule type" value="Genomic_DNA"/>
</dbReference>
<reference evidence="3" key="1">
    <citation type="journal article" date="2019" name="Gigascience">
        <title>De novo genome assembly of the endangered Acer yangbiense, a plant species with extremely small populations endemic to Yunnan Province, China.</title>
        <authorList>
            <person name="Yang J."/>
            <person name="Wariss H.M."/>
            <person name="Tao L."/>
            <person name="Zhang R."/>
            <person name="Yun Q."/>
            <person name="Hollingsworth P."/>
            <person name="Dao Z."/>
            <person name="Luo G."/>
            <person name="Guo H."/>
            <person name="Ma Y."/>
            <person name="Sun W."/>
        </authorList>
    </citation>
    <scope>NUCLEOTIDE SEQUENCE [LARGE SCALE GENOMIC DNA]</scope>
    <source>
        <strain evidence="3">cv. Malutang</strain>
    </source>
</reference>
<feature type="compositionally biased region" description="Basic and acidic residues" evidence="1">
    <location>
        <begin position="154"/>
        <end position="164"/>
    </location>
</feature>
<proteinExistence type="predicted"/>
<evidence type="ECO:0008006" key="4">
    <source>
        <dbReference type="Google" id="ProtNLM"/>
    </source>
</evidence>
<organism evidence="2 3">
    <name type="scientific">Acer yangbiense</name>
    <dbReference type="NCBI Taxonomy" id="1000413"/>
    <lineage>
        <taxon>Eukaryota</taxon>
        <taxon>Viridiplantae</taxon>
        <taxon>Streptophyta</taxon>
        <taxon>Embryophyta</taxon>
        <taxon>Tracheophyta</taxon>
        <taxon>Spermatophyta</taxon>
        <taxon>Magnoliopsida</taxon>
        <taxon>eudicotyledons</taxon>
        <taxon>Gunneridae</taxon>
        <taxon>Pentapetalae</taxon>
        <taxon>rosids</taxon>
        <taxon>malvids</taxon>
        <taxon>Sapindales</taxon>
        <taxon>Sapindaceae</taxon>
        <taxon>Hippocastanoideae</taxon>
        <taxon>Acereae</taxon>
        <taxon>Acer</taxon>
    </lineage>
</organism>
<feature type="compositionally biased region" description="Low complexity" evidence="1">
    <location>
        <begin position="141"/>
        <end position="153"/>
    </location>
</feature>
<dbReference type="Proteomes" id="UP000323000">
    <property type="component" value="Chromosome 7"/>
</dbReference>
<evidence type="ECO:0000313" key="2">
    <source>
        <dbReference type="EMBL" id="TXG57821.1"/>
    </source>
</evidence>
<keyword evidence="3" id="KW-1185">Reference proteome</keyword>
<feature type="compositionally biased region" description="Basic and acidic residues" evidence="1">
    <location>
        <begin position="301"/>
        <end position="311"/>
    </location>
</feature>
<dbReference type="AlphaFoldDB" id="A0A5C7HLF2"/>